<dbReference type="SMART" id="SM00487">
    <property type="entry name" value="DEXDc"/>
    <property type="match status" value="1"/>
</dbReference>
<evidence type="ECO:0000313" key="12">
    <source>
        <dbReference type="Proteomes" id="UP000659654"/>
    </source>
</evidence>
<dbReference type="PROSITE" id="PS00039">
    <property type="entry name" value="DEAD_ATP_HELICASE"/>
    <property type="match status" value="1"/>
</dbReference>
<evidence type="ECO:0000256" key="1">
    <source>
        <dbReference type="ARBA" id="ARBA00012552"/>
    </source>
</evidence>
<comment type="caution">
    <text evidence="11">The sequence shown here is derived from an EMBL/GenBank/DDBJ whole genome shotgun (WGS) entry which is preliminary data.</text>
</comment>
<dbReference type="PROSITE" id="PS51192">
    <property type="entry name" value="HELICASE_ATP_BIND_1"/>
    <property type="match status" value="1"/>
</dbReference>
<gene>
    <name evidence="11" type="ORF">BXYJ_LOCUS279</name>
</gene>
<accession>A0A7I8XEX8</accession>
<feature type="compositionally biased region" description="Polar residues" evidence="8">
    <location>
        <begin position="53"/>
        <end position="72"/>
    </location>
</feature>
<dbReference type="GO" id="GO:0003676">
    <property type="term" value="F:nucleic acid binding"/>
    <property type="evidence" value="ECO:0007669"/>
    <property type="project" value="InterPro"/>
</dbReference>
<name>A0A7I8XEX8_BURXY</name>
<dbReference type="SMR" id="A0A7I8XEX8"/>
<proteinExistence type="inferred from homology"/>
<dbReference type="PANTHER" id="PTHR47958">
    <property type="entry name" value="ATP-DEPENDENT RNA HELICASE DBP3"/>
    <property type="match status" value="1"/>
</dbReference>
<dbReference type="OrthoDB" id="196131at2759"/>
<dbReference type="InterPro" id="IPR000629">
    <property type="entry name" value="RNA-helicase_DEAD-box_CS"/>
</dbReference>
<dbReference type="GO" id="GO:0003724">
    <property type="term" value="F:RNA helicase activity"/>
    <property type="evidence" value="ECO:0007669"/>
    <property type="project" value="UniProtKB-EC"/>
</dbReference>
<dbReference type="EMBL" id="CAJFCV020000001">
    <property type="protein sequence ID" value="CAG9080017.1"/>
    <property type="molecule type" value="Genomic_DNA"/>
</dbReference>
<dbReference type="SUPFAM" id="SSF52540">
    <property type="entry name" value="P-loop containing nucleoside triphosphate hydrolases"/>
    <property type="match status" value="1"/>
</dbReference>
<keyword evidence="4 7" id="KW-0347">Helicase</keyword>
<sequence length="653" mass="73971">MRKSSQPSSFGGFSAPIIAGDGPNVDDAAGRRERDEFSNDEFSGGQADRYKNPRSSRFASNTAPKSYSRGGNRQQRRDSSPSSSRGPPPNNGYQRKEFQSRAQGGFSQPQNFGRSENRQDDDFYEAPQRKPSSGGFDRPRGGRSEYGSPTREFTSNRRFDNDEPRGSFSRRGGRAAPPPPYLPQGNYLDSRTDERLNTDFMRLCNVRQVDWSRQQLPQLEKDFYTESEAVKERSAEEMQDWIDEHQILLHGDNIPRPCFQFHEPGFPPAILELLQRVYDKPTLIQCISWPVALSGQDIVSIARTGSGKTLGFLLPAIVHTLNQPAKGDSHGPRVLVLLPTRELAQQACDVAKEYCAAVGLTVCAVFGGVPREQQHYELRDGVDICIATPGRLLAFIHSRVTTMRNCSFLVLDEADRMLEMGFEDQIRAIISQIRPDRQTLMFSATWPVEVREFAKTFQTHPVFLNVGSLELSANHNITQKVEVLEEHEKAKRLESLLDELLGKNEYGKVITFFDTKRKADEMEIRLGRKWPVLCIHGDKTQQLRDQVMEEFKKGKGRILLATDIAARGLDVSNVEAVINFDYPMSTEQYVHRIGRTARHDKKGLAVTFFTRHNGQRAQDLIKVLEEAKQEVPERLRDLVYPSSGHYYRSSSPL</sequence>
<dbReference type="EMBL" id="CAJFDI010000001">
    <property type="protein sequence ID" value="CAD5208043.1"/>
    <property type="molecule type" value="Genomic_DNA"/>
</dbReference>
<evidence type="ECO:0000259" key="10">
    <source>
        <dbReference type="PROSITE" id="PS51194"/>
    </source>
</evidence>
<feature type="domain" description="Helicase ATP-binding" evidence="9">
    <location>
        <begin position="289"/>
        <end position="464"/>
    </location>
</feature>
<dbReference type="AlphaFoldDB" id="A0A7I8XEX8"/>
<evidence type="ECO:0000259" key="9">
    <source>
        <dbReference type="PROSITE" id="PS51192"/>
    </source>
</evidence>
<dbReference type="InterPro" id="IPR027417">
    <property type="entry name" value="P-loop_NTPase"/>
</dbReference>
<evidence type="ECO:0000256" key="8">
    <source>
        <dbReference type="SAM" id="MobiDB-lite"/>
    </source>
</evidence>
<keyword evidence="12" id="KW-1185">Reference proteome</keyword>
<dbReference type="Pfam" id="PF00271">
    <property type="entry name" value="Helicase_C"/>
    <property type="match status" value="1"/>
</dbReference>
<dbReference type="Pfam" id="PF00270">
    <property type="entry name" value="DEAD"/>
    <property type="match status" value="1"/>
</dbReference>
<keyword evidence="5 7" id="KW-0067">ATP-binding</keyword>
<dbReference type="FunFam" id="3.40.50.300:FF:000008">
    <property type="entry name" value="ATP-dependent RNA helicase RhlB"/>
    <property type="match status" value="1"/>
</dbReference>
<organism evidence="11 12">
    <name type="scientific">Bursaphelenchus xylophilus</name>
    <name type="common">Pinewood nematode worm</name>
    <name type="synonym">Aphelenchoides xylophilus</name>
    <dbReference type="NCBI Taxonomy" id="6326"/>
    <lineage>
        <taxon>Eukaryota</taxon>
        <taxon>Metazoa</taxon>
        <taxon>Ecdysozoa</taxon>
        <taxon>Nematoda</taxon>
        <taxon>Chromadorea</taxon>
        <taxon>Rhabditida</taxon>
        <taxon>Tylenchina</taxon>
        <taxon>Tylenchomorpha</taxon>
        <taxon>Aphelenchoidea</taxon>
        <taxon>Aphelenchoididae</taxon>
        <taxon>Bursaphelenchus</taxon>
    </lineage>
</organism>
<evidence type="ECO:0000256" key="7">
    <source>
        <dbReference type="RuleBase" id="RU000492"/>
    </source>
</evidence>
<feature type="compositionally biased region" description="Polar residues" evidence="8">
    <location>
        <begin position="1"/>
        <end position="11"/>
    </location>
</feature>
<feature type="region of interest" description="Disordered" evidence="8">
    <location>
        <begin position="1"/>
        <end position="190"/>
    </location>
</feature>
<evidence type="ECO:0000256" key="2">
    <source>
        <dbReference type="ARBA" id="ARBA00022741"/>
    </source>
</evidence>
<dbReference type="InterPro" id="IPR001650">
    <property type="entry name" value="Helicase_C-like"/>
</dbReference>
<dbReference type="FunFam" id="3.40.50.300:FF:000079">
    <property type="entry name" value="probable ATP-dependent RNA helicase DDX17"/>
    <property type="match status" value="1"/>
</dbReference>
<reference evidence="11" key="1">
    <citation type="submission" date="2020-09" db="EMBL/GenBank/DDBJ databases">
        <authorList>
            <person name="Kikuchi T."/>
        </authorList>
    </citation>
    <scope>NUCLEOTIDE SEQUENCE</scope>
    <source>
        <strain evidence="11">Ka4C1</strain>
    </source>
</reference>
<dbReference type="GO" id="GO:0043186">
    <property type="term" value="C:P granule"/>
    <property type="evidence" value="ECO:0007669"/>
    <property type="project" value="UniProtKB-ARBA"/>
</dbReference>
<dbReference type="CDD" id="cd18787">
    <property type="entry name" value="SF2_C_DEAD"/>
    <property type="match status" value="1"/>
</dbReference>
<dbReference type="Gene3D" id="3.40.50.300">
    <property type="entry name" value="P-loop containing nucleotide triphosphate hydrolases"/>
    <property type="match status" value="2"/>
</dbReference>
<comment type="similarity">
    <text evidence="7">Belongs to the DEAD box helicase family.</text>
</comment>
<evidence type="ECO:0000256" key="4">
    <source>
        <dbReference type="ARBA" id="ARBA00022806"/>
    </source>
</evidence>
<keyword evidence="2 7" id="KW-0547">Nucleotide-binding</keyword>
<dbReference type="InterPro" id="IPR014001">
    <property type="entry name" value="Helicase_ATP-bd"/>
</dbReference>
<feature type="domain" description="Helicase C-terminal" evidence="10">
    <location>
        <begin position="492"/>
        <end position="639"/>
    </location>
</feature>
<evidence type="ECO:0000256" key="6">
    <source>
        <dbReference type="ARBA" id="ARBA00047984"/>
    </source>
</evidence>
<feature type="compositionally biased region" description="Basic and acidic residues" evidence="8">
    <location>
        <begin position="154"/>
        <end position="165"/>
    </location>
</feature>
<dbReference type="Proteomes" id="UP000582659">
    <property type="component" value="Unassembled WGS sequence"/>
</dbReference>
<dbReference type="Proteomes" id="UP000659654">
    <property type="component" value="Unassembled WGS sequence"/>
</dbReference>
<dbReference type="GO" id="GO:0005524">
    <property type="term" value="F:ATP binding"/>
    <property type="evidence" value="ECO:0007669"/>
    <property type="project" value="UniProtKB-KW"/>
</dbReference>
<dbReference type="InterPro" id="IPR011545">
    <property type="entry name" value="DEAD/DEAH_box_helicase_dom"/>
</dbReference>
<evidence type="ECO:0000313" key="11">
    <source>
        <dbReference type="EMBL" id="CAD5208043.1"/>
    </source>
</evidence>
<protein>
    <recommendedName>
        <fullName evidence="1">RNA helicase</fullName>
        <ecNumber evidence="1">3.6.4.13</ecNumber>
    </recommendedName>
</protein>
<comment type="catalytic activity">
    <reaction evidence="6">
        <text>ATP + H2O = ADP + phosphate + H(+)</text>
        <dbReference type="Rhea" id="RHEA:13065"/>
        <dbReference type="ChEBI" id="CHEBI:15377"/>
        <dbReference type="ChEBI" id="CHEBI:15378"/>
        <dbReference type="ChEBI" id="CHEBI:30616"/>
        <dbReference type="ChEBI" id="CHEBI:43474"/>
        <dbReference type="ChEBI" id="CHEBI:456216"/>
        <dbReference type="EC" id="3.6.4.13"/>
    </reaction>
</comment>
<dbReference type="GO" id="GO:0016787">
    <property type="term" value="F:hydrolase activity"/>
    <property type="evidence" value="ECO:0007669"/>
    <property type="project" value="UniProtKB-KW"/>
</dbReference>
<dbReference type="EC" id="3.6.4.13" evidence="1"/>
<evidence type="ECO:0000256" key="5">
    <source>
        <dbReference type="ARBA" id="ARBA00022840"/>
    </source>
</evidence>
<dbReference type="SMART" id="SM00490">
    <property type="entry name" value="HELICc"/>
    <property type="match status" value="1"/>
</dbReference>
<feature type="compositionally biased region" description="Polar residues" evidence="8">
    <location>
        <begin position="100"/>
        <end position="114"/>
    </location>
</feature>
<keyword evidence="3 7" id="KW-0378">Hydrolase</keyword>
<evidence type="ECO:0000256" key="3">
    <source>
        <dbReference type="ARBA" id="ARBA00022801"/>
    </source>
</evidence>
<dbReference type="PROSITE" id="PS51194">
    <property type="entry name" value="HELICASE_CTER"/>
    <property type="match status" value="1"/>
</dbReference>
<feature type="compositionally biased region" description="Basic and acidic residues" evidence="8">
    <location>
        <begin position="28"/>
        <end position="37"/>
    </location>
</feature>